<gene>
    <name evidence="2" type="ORF">ATEG_02530</name>
</gene>
<dbReference type="GeneID" id="4316752"/>
<reference evidence="3" key="1">
    <citation type="submission" date="2005-09" db="EMBL/GenBank/DDBJ databases">
        <title>Annotation of the Aspergillus terreus NIH2624 genome.</title>
        <authorList>
            <person name="Birren B.W."/>
            <person name="Lander E.S."/>
            <person name="Galagan J.E."/>
            <person name="Nusbaum C."/>
            <person name="Devon K."/>
            <person name="Henn M."/>
            <person name="Ma L.-J."/>
            <person name="Jaffe D.B."/>
            <person name="Butler J."/>
            <person name="Alvarez P."/>
            <person name="Gnerre S."/>
            <person name="Grabherr M."/>
            <person name="Kleber M."/>
            <person name="Mauceli E.W."/>
            <person name="Brockman W."/>
            <person name="Rounsley S."/>
            <person name="Young S.K."/>
            <person name="LaButti K."/>
            <person name="Pushparaj V."/>
            <person name="DeCaprio D."/>
            <person name="Crawford M."/>
            <person name="Koehrsen M."/>
            <person name="Engels R."/>
            <person name="Montgomery P."/>
            <person name="Pearson M."/>
            <person name="Howarth C."/>
            <person name="Larson L."/>
            <person name="Luoma S."/>
            <person name="White J."/>
            <person name="Alvarado L."/>
            <person name="Kodira C.D."/>
            <person name="Zeng Q."/>
            <person name="Oleary S."/>
            <person name="Yandava C."/>
            <person name="Denning D.W."/>
            <person name="Nierman W.C."/>
            <person name="Milne T."/>
            <person name="Madden K."/>
        </authorList>
    </citation>
    <scope>NUCLEOTIDE SEQUENCE [LARGE SCALE GENOMIC DNA]</scope>
    <source>
        <strain evidence="3">NIH 2624 / FGSC A1156</strain>
    </source>
</reference>
<name>Q0CUV4_ASPTN</name>
<evidence type="ECO:0000256" key="1">
    <source>
        <dbReference type="SAM" id="MobiDB-lite"/>
    </source>
</evidence>
<accession>Q0CUV4</accession>
<evidence type="ECO:0000313" key="2">
    <source>
        <dbReference type="EMBL" id="EAU37492.1"/>
    </source>
</evidence>
<feature type="region of interest" description="Disordered" evidence="1">
    <location>
        <begin position="1"/>
        <end position="20"/>
    </location>
</feature>
<sequence length="142" mass="15347">MEIPPPGHTQTPGELGPSAQPAIHHGVVLLAIQHRLPSNHHHHLPPDADLYPDLSTVRGPLPRHEPLVWGFMIGAGGLAPSDNLKSFDFHDQDGADRHEDHPTTIANLGRVPLPRCRGLSILDMIVMSTFNDGPYGVVKAPA</sequence>
<dbReference type="Proteomes" id="UP000007963">
    <property type="component" value="Unassembled WGS sequence"/>
</dbReference>
<dbReference type="VEuPathDB" id="FungiDB:ATEG_02530"/>
<dbReference type="RefSeq" id="XP_001211708.1">
    <property type="nucleotide sequence ID" value="XM_001211708.1"/>
</dbReference>
<dbReference type="EMBL" id="CH476596">
    <property type="protein sequence ID" value="EAU37492.1"/>
    <property type="molecule type" value="Genomic_DNA"/>
</dbReference>
<protein>
    <submittedName>
        <fullName evidence="2">Uncharacterized protein</fullName>
    </submittedName>
</protein>
<evidence type="ECO:0000313" key="3">
    <source>
        <dbReference type="Proteomes" id="UP000007963"/>
    </source>
</evidence>
<dbReference type="AlphaFoldDB" id="Q0CUV4"/>
<organism evidence="2 3">
    <name type="scientific">Aspergillus terreus (strain NIH 2624 / FGSC A1156)</name>
    <dbReference type="NCBI Taxonomy" id="341663"/>
    <lineage>
        <taxon>Eukaryota</taxon>
        <taxon>Fungi</taxon>
        <taxon>Dikarya</taxon>
        <taxon>Ascomycota</taxon>
        <taxon>Pezizomycotina</taxon>
        <taxon>Eurotiomycetes</taxon>
        <taxon>Eurotiomycetidae</taxon>
        <taxon>Eurotiales</taxon>
        <taxon>Aspergillaceae</taxon>
        <taxon>Aspergillus</taxon>
        <taxon>Aspergillus subgen. Circumdati</taxon>
    </lineage>
</organism>
<proteinExistence type="predicted"/>
<dbReference type="HOGENOM" id="CLU_1815416_0_0_1"/>